<reference evidence="2" key="2">
    <citation type="submission" date="2020-09" db="EMBL/GenBank/DDBJ databases">
        <authorList>
            <person name="Sun Q."/>
            <person name="Zhou Y."/>
        </authorList>
    </citation>
    <scope>NUCLEOTIDE SEQUENCE</scope>
    <source>
        <strain evidence="2">CGMCC 4.7403</strain>
    </source>
</reference>
<name>A0A918ZJE4_9ACTN</name>
<feature type="region of interest" description="Disordered" evidence="1">
    <location>
        <begin position="23"/>
        <end position="112"/>
    </location>
</feature>
<organism evidence="2 3">
    <name type="scientific">Streptomyces capitiformicae</name>
    <dbReference type="NCBI Taxonomy" id="2014920"/>
    <lineage>
        <taxon>Bacteria</taxon>
        <taxon>Bacillati</taxon>
        <taxon>Actinomycetota</taxon>
        <taxon>Actinomycetes</taxon>
        <taxon>Kitasatosporales</taxon>
        <taxon>Streptomycetaceae</taxon>
        <taxon>Streptomyces</taxon>
    </lineage>
</organism>
<dbReference type="Proteomes" id="UP000603227">
    <property type="component" value="Unassembled WGS sequence"/>
</dbReference>
<feature type="compositionally biased region" description="Basic and acidic residues" evidence="1">
    <location>
        <begin position="96"/>
        <end position="105"/>
    </location>
</feature>
<evidence type="ECO:0000313" key="2">
    <source>
        <dbReference type="EMBL" id="GHE56282.1"/>
    </source>
</evidence>
<evidence type="ECO:0000256" key="1">
    <source>
        <dbReference type="SAM" id="MobiDB-lite"/>
    </source>
</evidence>
<gene>
    <name evidence="2" type="ORF">GCM10017771_78980</name>
</gene>
<keyword evidence="3" id="KW-1185">Reference proteome</keyword>
<evidence type="ECO:0000313" key="3">
    <source>
        <dbReference type="Proteomes" id="UP000603227"/>
    </source>
</evidence>
<accession>A0A918ZJE4</accession>
<reference evidence="2" key="1">
    <citation type="journal article" date="2014" name="Int. J. Syst. Evol. Microbiol.">
        <title>Complete genome sequence of Corynebacterium casei LMG S-19264T (=DSM 44701T), isolated from a smear-ripened cheese.</title>
        <authorList>
            <consortium name="US DOE Joint Genome Institute (JGI-PGF)"/>
            <person name="Walter F."/>
            <person name="Albersmeier A."/>
            <person name="Kalinowski J."/>
            <person name="Ruckert C."/>
        </authorList>
    </citation>
    <scope>NUCLEOTIDE SEQUENCE</scope>
    <source>
        <strain evidence="2">CGMCC 4.7403</strain>
    </source>
</reference>
<proteinExistence type="predicted"/>
<protein>
    <submittedName>
        <fullName evidence="2">Uncharacterized protein</fullName>
    </submittedName>
</protein>
<comment type="caution">
    <text evidence="2">The sequence shown here is derived from an EMBL/GenBank/DDBJ whole genome shotgun (WGS) entry which is preliminary data.</text>
</comment>
<dbReference type="AlphaFoldDB" id="A0A918ZJE4"/>
<dbReference type="EMBL" id="BNAT01000043">
    <property type="protein sequence ID" value="GHE56282.1"/>
    <property type="molecule type" value="Genomic_DNA"/>
</dbReference>
<sequence>MSANRVFRVLAGGSLRWALCEASTSPVRASATSHATAETSRGSPGAPGRGRTWTPGRYSGGGSRTALASSAADPTEGPAPRGLDATASAPIAQRAEQQRATRDENPMVIPQT</sequence>
<feature type="compositionally biased region" description="Low complexity" evidence="1">
    <location>
        <begin position="29"/>
        <end position="51"/>
    </location>
</feature>